<dbReference type="Proteomes" id="UP000094801">
    <property type="component" value="Unassembled WGS sequence"/>
</dbReference>
<dbReference type="Pfam" id="PF01230">
    <property type="entry name" value="HIT"/>
    <property type="match status" value="1"/>
</dbReference>
<dbReference type="InterPro" id="IPR011146">
    <property type="entry name" value="HIT-like"/>
</dbReference>
<dbReference type="GO" id="GO:0047710">
    <property type="term" value="F:bis(5'-adenosyl)-triphosphatase activity"/>
    <property type="evidence" value="ECO:0007669"/>
    <property type="project" value="UniProtKB-UniRule"/>
</dbReference>
<dbReference type="SUPFAM" id="SSF54197">
    <property type="entry name" value="HIT-like"/>
    <property type="match status" value="1"/>
</dbReference>
<feature type="site" description="Important for induction of apoptosis" evidence="10">
    <location>
        <position position="114"/>
    </location>
</feature>
<dbReference type="AlphaFoldDB" id="A0A1E4STB4"/>
<dbReference type="PROSITE" id="PS51084">
    <property type="entry name" value="HIT_2"/>
    <property type="match status" value="1"/>
</dbReference>
<dbReference type="EC" id="3.6.1.29" evidence="2 12"/>
<evidence type="ECO:0000256" key="6">
    <source>
        <dbReference type="ARBA" id="ARBA00025241"/>
    </source>
</evidence>
<evidence type="ECO:0000256" key="8">
    <source>
        <dbReference type="PIRSR" id="PIRSR639383-1"/>
    </source>
</evidence>
<evidence type="ECO:0000313" key="14">
    <source>
        <dbReference type="EMBL" id="ODV82743.1"/>
    </source>
</evidence>
<evidence type="ECO:0000256" key="10">
    <source>
        <dbReference type="PIRSR" id="PIRSR639383-3"/>
    </source>
</evidence>
<accession>A0A1E4STB4</accession>
<dbReference type="OrthoDB" id="680339at2759"/>
<evidence type="ECO:0000256" key="9">
    <source>
        <dbReference type="PIRSR" id="PIRSR639383-2"/>
    </source>
</evidence>
<evidence type="ECO:0000256" key="2">
    <source>
        <dbReference type="ARBA" id="ARBA00012377"/>
    </source>
</evidence>
<comment type="cofactor">
    <cofactor evidence="1 12">
        <name>Mn(2+)</name>
        <dbReference type="ChEBI" id="CHEBI:29035"/>
    </cofactor>
</comment>
<protein>
    <recommendedName>
        <fullName evidence="3 12">Bis(5'-adenosyl)-triphosphatase</fullName>
        <ecNumber evidence="2 12">3.6.1.29</ecNumber>
    </recommendedName>
</protein>
<organism evidence="14 15">
    <name type="scientific">[Candida] arabinofermentans NRRL YB-2248</name>
    <dbReference type="NCBI Taxonomy" id="983967"/>
    <lineage>
        <taxon>Eukaryota</taxon>
        <taxon>Fungi</taxon>
        <taxon>Dikarya</taxon>
        <taxon>Ascomycota</taxon>
        <taxon>Saccharomycotina</taxon>
        <taxon>Pichiomycetes</taxon>
        <taxon>Pichiales</taxon>
        <taxon>Pichiaceae</taxon>
        <taxon>Ogataea</taxon>
        <taxon>Ogataea/Candida clade</taxon>
    </lineage>
</organism>
<reference evidence="15" key="1">
    <citation type="submission" date="2016-04" db="EMBL/GenBank/DDBJ databases">
        <title>Comparative genomics of biotechnologically important yeasts.</title>
        <authorList>
            <consortium name="DOE Joint Genome Institute"/>
            <person name="Riley R."/>
            <person name="Haridas S."/>
            <person name="Wolfe K.H."/>
            <person name="Lopes M.R."/>
            <person name="Hittinger C.T."/>
            <person name="Goker M."/>
            <person name="Salamov A."/>
            <person name="Wisecaver J."/>
            <person name="Long T.M."/>
            <person name="Aerts A.L."/>
            <person name="Barry K."/>
            <person name="Choi C."/>
            <person name="Clum A."/>
            <person name="Coughlan A.Y."/>
            <person name="Deshpande S."/>
            <person name="Douglass A.P."/>
            <person name="Hanson S.J."/>
            <person name="Klenk H.-P."/>
            <person name="Labutti K."/>
            <person name="Lapidus A."/>
            <person name="Lindquist E."/>
            <person name="Lipzen A."/>
            <person name="Meier-Kolthoff J.P."/>
            <person name="Ohm R.A."/>
            <person name="Otillar R.P."/>
            <person name="Pangilinan J."/>
            <person name="Peng Y."/>
            <person name="Rokas A."/>
            <person name="Rosa C.A."/>
            <person name="Scheuner C."/>
            <person name="Sibirny A.A."/>
            <person name="Slot J.C."/>
            <person name="Stielow J.B."/>
            <person name="Sun H."/>
            <person name="Kurtzman C.P."/>
            <person name="Blackwell M."/>
            <person name="Grigoriev I.V."/>
            <person name="Jeffries T.W."/>
        </authorList>
    </citation>
    <scope>NUCLEOTIDE SEQUENCE [LARGE SCALE GENOMIC DNA]</scope>
    <source>
        <strain evidence="15">NRRL YB-2248</strain>
    </source>
</reference>
<keyword evidence="5 12" id="KW-0378">Hydrolase</keyword>
<dbReference type="FunFam" id="3.30.428.10:FF:000011">
    <property type="entry name" value="Fragile histidine triad"/>
    <property type="match status" value="1"/>
</dbReference>
<name>A0A1E4STB4_9ASCO</name>
<keyword evidence="4 12" id="KW-0547">Nucleotide-binding</keyword>
<gene>
    <name evidence="14" type="ORF">CANARDRAFT_10271</name>
</gene>
<dbReference type="STRING" id="983967.A0A1E4STB4"/>
<dbReference type="PANTHER" id="PTHR46243">
    <property type="entry name" value="BIS(5'-ADENOSYL)-TRIPHOSPHATASE"/>
    <property type="match status" value="1"/>
</dbReference>
<evidence type="ECO:0000256" key="4">
    <source>
        <dbReference type="ARBA" id="ARBA00022741"/>
    </source>
</evidence>
<keyword evidence="15" id="KW-1185">Reference proteome</keyword>
<dbReference type="EMBL" id="KV453875">
    <property type="protein sequence ID" value="ODV82743.1"/>
    <property type="molecule type" value="Genomic_DNA"/>
</dbReference>
<dbReference type="InterPro" id="IPR051884">
    <property type="entry name" value="Bis(5'-adenosyl)-TPase_reg"/>
</dbReference>
<evidence type="ECO:0000259" key="13">
    <source>
        <dbReference type="PROSITE" id="PS51084"/>
    </source>
</evidence>
<feature type="short sequence motif" description="Histidine triad motif" evidence="11">
    <location>
        <begin position="95"/>
        <end position="99"/>
    </location>
</feature>
<feature type="binding site" evidence="9">
    <location>
        <position position="28"/>
    </location>
    <ligand>
        <name>substrate</name>
    </ligand>
</feature>
<evidence type="ECO:0000256" key="7">
    <source>
        <dbReference type="ARBA" id="ARBA00047780"/>
    </source>
</evidence>
<feature type="binding site" evidence="9">
    <location>
        <position position="99"/>
    </location>
    <ligand>
        <name>substrate</name>
    </ligand>
</feature>
<evidence type="ECO:0000256" key="11">
    <source>
        <dbReference type="PROSITE-ProRule" id="PRU00464"/>
    </source>
</evidence>
<evidence type="ECO:0000256" key="5">
    <source>
        <dbReference type="ARBA" id="ARBA00022801"/>
    </source>
</evidence>
<comment type="function">
    <text evidence="6">Cleaves A-5'-PPP-5'A to yield AMP and ADP. Can cleave all dinucleoside polyphosphates, provided the phosphate chain contains at least 3 phosphates and that 1 of the 2 bases composing the nucleotide is a purine. Is most effective on dinucleoside triphosphates. Negatively regulates intracellular dinucleoside polyphosphate levels, which elevate following heat shock.</text>
</comment>
<dbReference type="PANTHER" id="PTHR46243:SF1">
    <property type="entry name" value="BIS(5'-ADENOSYL)-TRIPHOSPHATASE"/>
    <property type="match status" value="1"/>
</dbReference>
<evidence type="ECO:0000256" key="1">
    <source>
        <dbReference type="ARBA" id="ARBA00001936"/>
    </source>
</evidence>
<evidence type="ECO:0000256" key="3">
    <source>
        <dbReference type="ARBA" id="ARBA00014605"/>
    </source>
</evidence>
<feature type="active site" description="Tele-AMP-histidine intermediate" evidence="8">
    <location>
        <position position="97"/>
    </location>
</feature>
<comment type="catalytic activity">
    <reaction evidence="7 12">
        <text>P(1),P(3)-bis(5'-adenosyl) triphosphate + H2O = AMP + ADP + 2 H(+)</text>
        <dbReference type="Rhea" id="RHEA:13893"/>
        <dbReference type="ChEBI" id="CHEBI:15377"/>
        <dbReference type="ChEBI" id="CHEBI:15378"/>
        <dbReference type="ChEBI" id="CHEBI:58529"/>
        <dbReference type="ChEBI" id="CHEBI:456215"/>
        <dbReference type="ChEBI" id="CHEBI:456216"/>
        <dbReference type="EC" id="3.6.1.29"/>
    </reaction>
</comment>
<dbReference type="InterPro" id="IPR036265">
    <property type="entry name" value="HIT-like_sf"/>
</dbReference>
<feature type="domain" description="HIT" evidence="13">
    <location>
        <begin position="3"/>
        <end position="114"/>
    </location>
</feature>
<dbReference type="CDD" id="cd01275">
    <property type="entry name" value="FHIT"/>
    <property type="match status" value="1"/>
</dbReference>
<evidence type="ECO:0000256" key="12">
    <source>
        <dbReference type="RuleBase" id="RU366076"/>
    </source>
</evidence>
<feature type="binding site" evidence="9">
    <location>
        <position position="84"/>
    </location>
    <ligand>
        <name>substrate</name>
    </ligand>
</feature>
<evidence type="ECO:0000313" key="15">
    <source>
        <dbReference type="Proteomes" id="UP000094801"/>
    </source>
</evidence>
<dbReference type="GO" id="GO:0000166">
    <property type="term" value="F:nucleotide binding"/>
    <property type="evidence" value="ECO:0007669"/>
    <property type="project" value="UniProtKB-KW"/>
</dbReference>
<dbReference type="InterPro" id="IPR039383">
    <property type="entry name" value="FHIT"/>
</dbReference>
<feature type="binding site" evidence="9">
    <location>
        <begin position="90"/>
        <end position="93"/>
    </location>
    <ligand>
        <name>substrate</name>
    </ligand>
</feature>
<dbReference type="Gene3D" id="3.30.428.10">
    <property type="entry name" value="HIT-like"/>
    <property type="match status" value="1"/>
</dbReference>
<sequence length="168" mass="19476">MTSKILFYKFPVTTQVFYKTRFTYALVNLKPIVPGHVLVVPLRNVPRLKDLTDEESVDFMRTVQLIHSFIEKIYKADSLNIAMQDGVAAGQSVPHVHCHIIPRYLTDGYGDGIYQLLEDSEMNMNSFFQKVVKKMEIVDDDERKPRTMDVMEKEAQWLASELEKFIEA</sequence>
<proteinExistence type="predicted"/>